<dbReference type="Proteomes" id="UP000533598">
    <property type="component" value="Unassembled WGS sequence"/>
</dbReference>
<keyword evidence="5 7" id="KW-0408">Iron</keyword>
<dbReference type="PROSITE" id="PS00086">
    <property type="entry name" value="CYTOCHROME_P450"/>
    <property type="match status" value="1"/>
</dbReference>
<dbReference type="SUPFAM" id="SSF48264">
    <property type="entry name" value="Cytochrome P450"/>
    <property type="match status" value="1"/>
</dbReference>
<dbReference type="RefSeq" id="WP_185004456.1">
    <property type="nucleotide sequence ID" value="NZ_BAAAUI010000010.1"/>
</dbReference>
<dbReference type="EC" id="1.14.15.32" evidence="9"/>
<evidence type="ECO:0000256" key="3">
    <source>
        <dbReference type="ARBA" id="ARBA00022723"/>
    </source>
</evidence>
<dbReference type="Pfam" id="PF00067">
    <property type="entry name" value="p450"/>
    <property type="match status" value="1"/>
</dbReference>
<dbReference type="PRINTS" id="PR00463">
    <property type="entry name" value="EP450I"/>
</dbReference>
<proteinExistence type="inferred from homology"/>
<dbReference type="EMBL" id="JACHMH010000001">
    <property type="protein sequence ID" value="MBB4678603.1"/>
    <property type="molecule type" value="Genomic_DNA"/>
</dbReference>
<evidence type="ECO:0000256" key="7">
    <source>
        <dbReference type="PIRSR" id="PIRSR602401-1"/>
    </source>
</evidence>
<protein>
    <submittedName>
        <fullName evidence="9">Pentalenene oxygenase</fullName>
        <ecNumber evidence="9">1.14.15.32</ecNumber>
    </submittedName>
</protein>
<dbReference type="CDD" id="cd11049">
    <property type="entry name" value="CYP170A1-like"/>
    <property type="match status" value="1"/>
</dbReference>
<keyword evidence="2 7" id="KW-0349">Heme</keyword>
<dbReference type="Gene3D" id="1.10.630.10">
    <property type="entry name" value="Cytochrome P450"/>
    <property type="match status" value="1"/>
</dbReference>
<dbReference type="PRINTS" id="PR00385">
    <property type="entry name" value="P450"/>
</dbReference>
<keyword evidence="3 7" id="KW-0479">Metal-binding</keyword>
<evidence type="ECO:0000256" key="8">
    <source>
        <dbReference type="RuleBase" id="RU000461"/>
    </source>
</evidence>
<dbReference type="GO" id="GO:0005506">
    <property type="term" value="F:iron ion binding"/>
    <property type="evidence" value="ECO:0007669"/>
    <property type="project" value="InterPro"/>
</dbReference>
<keyword evidence="4 8" id="KW-0560">Oxidoreductase</keyword>
<comment type="similarity">
    <text evidence="1 8">Belongs to the cytochrome P450 family.</text>
</comment>
<evidence type="ECO:0000256" key="5">
    <source>
        <dbReference type="ARBA" id="ARBA00023004"/>
    </source>
</evidence>
<name>A0A7W7CF18_9PSEU</name>
<gene>
    <name evidence="9" type="ORF">HNR67_004721</name>
</gene>
<evidence type="ECO:0000256" key="6">
    <source>
        <dbReference type="ARBA" id="ARBA00023033"/>
    </source>
</evidence>
<dbReference type="AlphaFoldDB" id="A0A7W7CF18"/>
<dbReference type="InterPro" id="IPR017972">
    <property type="entry name" value="Cyt_P450_CS"/>
</dbReference>
<organism evidence="9 10">
    <name type="scientific">Crossiella cryophila</name>
    <dbReference type="NCBI Taxonomy" id="43355"/>
    <lineage>
        <taxon>Bacteria</taxon>
        <taxon>Bacillati</taxon>
        <taxon>Actinomycetota</taxon>
        <taxon>Actinomycetes</taxon>
        <taxon>Pseudonocardiales</taxon>
        <taxon>Pseudonocardiaceae</taxon>
        <taxon>Crossiella</taxon>
    </lineage>
</organism>
<comment type="caution">
    <text evidence="9">The sequence shown here is derived from an EMBL/GenBank/DDBJ whole genome shotgun (WGS) entry which is preliminary data.</text>
</comment>
<evidence type="ECO:0000256" key="4">
    <source>
        <dbReference type="ARBA" id="ARBA00023002"/>
    </source>
</evidence>
<dbReference type="InterPro" id="IPR001128">
    <property type="entry name" value="Cyt_P450"/>
</dbReference>
<dbReference type="GO" id="GO:0004497">
    <property type="term" value="F:monooxygenase activity"/>
    <property type="evidence" value="ECO:0007669"/>
    <property type="project" value="UniProtKB-KW"/>
</dbReference>
<dbReference type="GO" id="GO:0016705">
    <property type="term" value="F:oxidoreductase activity, acting on paired donors, with incorporation or reduction of molecular oxygen"/>
    <property type="evidence" value="ECO:0007669"/>
    <property type="project" value="InterPro"/>
</dbReference>
<dbReference type="InterPro" id="IPR036396">
    <property type="entry name" value="Cyt_P450_sf"/>
</dbReference>
<keyword evidence="6 8" id="KW-0503">Monooxygenase</keyword>
<accession>A0A7W7CF18</accession>
<evidence type="ECO:0000313" key="9">
    <source>
        <dbReference type="EMBL" id="MBB4678603.1"/>
    </source>
</evidence>
<comment type="cofactor">
    <cofactor evidence="7">
        <name>heme</name>
        <dbReference type="ChEBI" id="CHEBI:30413"/>
    </cofactor>
</comment>
<sequence>MAVAEERRQYRLGDAPGRLPLLGNALRIFRDPLNYLPTLREQGDVVRVRLGRGTAYMAVTHDMVQEVLLNPRVFDKGGEFIDKMRVILGDGVGTCSSRTHKRQRGFIQPAFQKAKIEAYGAVMARHVAELVESWRPGQEVNLPEEISRLTTRVTAQLMFSDERIGVAAITEVQRSFPVVWRGVYRRMMVPLPVVHQVPTKANREFRLALRRLEDVISGMLAGYRAGTRPDEDFLSILLSARDEQGVGLSDTEIRDELMTVLAAGVETPASGLTWALYLLSRHPGIEARLHEEVDSVLNGRTATDADFPALPFTNRVVNEALRLYPPVWFITRRATVDTTLGGHDIPAGASILFSPYALHRDPAVFTDPDAFQPDRWLPENLRTLPRNAVISFSGGTRKCLGDVLANHEMTIALAAITARWTLRHKPGHTLRPVAKAELTTGDLPMILQPRRPGNAS</sequence>
<dbReference type="GO" id="GO:0020037">
    <property type="term" value="F:heme binding"/>
    <property type="evidence" value="ECO:0007669"/>
    <property type="project" value="InterPro"/>
</dbReference>
<keyword evidence="10" id="KW-1185">Reference proteome</keyword>
<evidence type="ECO:0000313" key="10">
    <source>
        <dbReference type="Proteomes" id="UP000533598"/>
    </source>
</evidence>
<dbReference type="PANTHER" id="PTHR24291:SF50">
    <property type="entry name" value="BIFUNCTIONAL ALBAFLAVENONE MONOOXYGENASE_TERPENE SYNTHASE"/>
    <property type="match status" value="1"/>
</dbReference>
<dbReference type="InterPro" id="IPR002401">
    <property type="entry name" value="Cyt_P450_E_grp-I"/>
</dbReference>
<feature type="binding site" description="axial binding residue" evidence="7">
    <location>
        <position position="399"/>
    </location>
    <ligand>
        <name>heme</name>
        <dbReference type="ChEBI" id="CHEBI:30413"/>
    </ligand>
    <ligandPart>
        <name>Fe</name>
        <dbReference type="ChEBI" id="CHEBI:18248"/>
    </ligandPart>
</feature>
<dbReference type="InterPro" id="IPR050196">
    <property type="entry name" value="Cytochrome_P450_Monoox"/>
</dbReference>
<evidence type="ECO:0000256" key="2">
    <source>
        <dbReference type="ARBA" id="ARBA00022617"/>
    </source>
</evidence>
<reference evidence="9 10" key="1">
    <citation type="submission" date="2020-08" db="EMBL/GenBank/DDBJ databases">
        <title>Sequencing the genomes of 1000 actinobacteria strains.</title>
        <authorList>
            <person name="Klenk H.-P."/>
        </authorList>
    </citation>
    <scope>NUCLEOTIDE SEQUENCE [LARGE SCALE GENOMIC DNA]</scope>
    <source>
        <strain evidence="9 10">DSM 44230</strain>
    </source>
</reference>
<dbReference type="PANTHER" id="PTHR24291">
    <property type="entry name" value="CYTOCHROME P450 FAMILY 4"/>
    <property type="match status" value="1"/>
</dbReference>
<evidence type="ECO:0000256" key="1">
    <source>
        <dbReference type="ARBA" id="ARBA00010617"/>
    </source>
</evidence>